<dbReference type="EMBL" id="JABANO010016390">
    <property type="protein sequence ID" value="KAF4735270.1"/>
    <property type="molecule type" value="Genomic_DNA"/>
</dbReference>
<dbReference type="Pfam" id="PF00665">
    <property type="entry name" value="rve"/>
    <property type="match status" value="1"/>
</dbReference>
<dbReference type="AlphaFoldDB" id="A0A7J6ST04"/>
<organism evidence="2 3">
    <name type="scientific">Perkinsus olseni</name>
    <name type="common">Perkinsus atlanticus</name>
    <dbReference type="NCBI Taxonomy" id="32597"/>
    <lineage>
        <taxon>Eukaryota</taxon>
        <taxon>Sar</taxon>
        <taxon>Alveolata</taxon>
        <taxon>Perkinsozoa</taxon>
        <taxon>Perkinsea</taxon>
        <taxon>Perkinsida</taxon>
        <taxon>Perkinsidae</taxon>
        <taxon>Perkinsus</taxon>
    </lineage>
</organism>
<protein>
    <recommendedName>
        <fullName evidence="1">Integrase catalytic domain-containing protein</fullName>
    </recommendedName>
</protein>
<dbReference type="OMA" id="WIRSCKE"/>
<dbReference type="PANTHER" id="PTHR37984:SF5">
    <property type="entry name" value="PROTEIN NYNRIN-LIKE"/>
    <property type="match status" value="1"/>
</dbReference>
<feature type="domain" description="Integrase catalytic" evidence="1">
    <location>
        <begin position="54"/>
        <end position="233"/>
    </location>
</feature>
<dbReference type="GO" id="GO:0015074">
    <property type="term" value="P:DNA integration"/>
    <property type="evidence" value="ECO:0007669"/>
    <property type="project" value="InterPro"/>
</dbReference>
<gene>
    <name evidence="2" type="ORF">FOZ63_016814</name>
</gene>
<proteinExistence type="predicted"/>
<dbReference type="Gene3D" id="3.30.420.10">
    <property type="entry name" value="Ribonuclease H-like superfamily/Ribonuclease H"/>
    <property type="match status" value="1"/>
</dbReference>
<evidence type="ECO:0000259" key="1">
    <source>
        <dbReference type="PROSITE" id="PS50994"/>
    </source>
</evidence>
<dbReference type="PROSITE" id="PS50994">
    <property type="entry name" value="INTEGRASE"/>
    <property type="match status" value="1"/>
</dbReference>
<sequence>MYHTNPLTGVHRGVGRSLKSARRGGWYFNGMANFFQRLVSTCHICQMAKQSDVLNQQPLRYRRAHQRFTHLQFDFAGPFPVPEHLQESQPDTLRYAAVIIDEATRICMVLPSGGTSAQHVIQALSIWMSSYGVPVQIHMDSPAAHRSSALTKFMDAYHIDHSLGVPRRPESQGLVERLIGELKTSCRLGDKSSAKDGLGMPYWMNLQTAALIHNSSPDADLGMSPMEICLGQDRPFGFMDGLPDESEQEQTRLKSPEDYTEEWNYLHDDIQDRYLLVQAWRNDKAHSKEMASLARLGCPQAFSPGQLVRLTRVVDGHRQLSGPYKIDSKHEKNPFLYKLQGSPHWYNIGQLLRYTYPAEQEHFDEATFPARAYASSMHRTSLPDDLNIELSNLKPGDFVVTFTKEESDDLEPLTTFFISEYLKPGEKSDEVVVLGLDKSSNGRWQRPQVKRREKVTWTVPEARIMGAFKPTRQRRIPQRVLTWLQSIGVL</sequence>
<keyword evidence="3" id="KW-1185">Reference proteome</keyword>
<dbReference type="SUPFAM" id="SSF53098">
    <property type="entry name" value="Ribonuclease H-like"/>
    <property type="match status" value="1"/>
</dbReference>
<dbReference type="InterPro" id="IPR050951">
    <property type="entry name" value="Retrovirus_Pol_polyprotein"/>
</dbReference>
<accession>A0A7J6ST04</accession>
<dbReference type="GO" id="GO:0003676">
    <property type="term" value="F:nucleic acid binding"/>
    <property type="evidence" value="ECO:0007669"/>
    <property type="project" value="InterPro"/>
</dbReference>
<dbReference type="InterPro" id="IPR012337">
    <property type="entry name" value="RNaseH-like_sf"/>
</dbReference>
<reference evidence="2 3" key="1">
    <citation type="submission" date="2020-04" db="EMBL/GenBank/DDBJ databases">
        <title>Perkinsus olseni comparative genomics.</title>
        <authorList>
            <person name="Bogema D.R."/>
        </authorList>
    </citation>
    <scope>NUCLEOTIDE SEQUENCE [LARGE SCALE GENOMIC DNA]</scope>
    <source>
        <strain evidence="2 3">ATCC PRA-207</strain>
    </source>
</reference>
<evidence type="ECO:0000313" key="3">
    <source>
        <dbReference type="Proteomes" id="UP000553632"/>
    </source>
</evidence>
<evidence type="ECO:0000313" key="2">
    <source>
        <dbReference type="EMBL" id="KAF4735270.1"/>
    </source>
</evidence>
<comment type="caution">
    <text evidence="2">The sequence shown here is derived from an EMBL/GenBank/DDBJ whole genome shotgun (WGS) entry which is preliminary data.</text>
</comment>
<dbReference type="Proteomes" id="UP000553632">
    <property type="component" value="Unassembled WGS sequence"/>
</dbReference>
<name>A0A7J6ST04_PEROL</name>
<dbReference type="PANTHER" id="PTHR37984">
    <property type="entry name" value="PROTEIN CBG26694"/>
    <property type="match status" value="1"/>
</dbReference>
<dbReference type="InterPro" id="IPR036397">
    <property type="entry name" value="RNaseH_sf"/>
</dbReference>
<dbReference type="InterPro" id="IPR001584">
    <property type="entry name" value="Integrase_cat-core"/>
</dbReference>